<keyword evidence="1" id="KW-0812">Transmembrane</keyword>
<protein>
    <submittedName>
        <fullName evidence="2">Uncharacterized protein</fullName>
    </submittedName>
</protein>
<comment type="caution">
    <text evidence="2">The sequence shown here is derived from an EMBL/GenBank/DDBJ whole genome shotgun (WGS) entry which is preliminary data.</text>
</comment>
<keyword evidence="1" id="KW-1133">Transmembrane helix</keyword>
<feature type="transmembrane region" description="Helical" evidence="1">
    <location>
        <begin position="20"/>
        <end position="38"/>
    </location>
</feature>
<evidence type="ECO:0000256" key="1">
    <source>
        <dbReference type="SAM" id="Phobius"/>
    </source>
</evidence>
<accession>A0A1Y4VQM3</accession>
<evidence type="ECO:0000313" key="2">
    <source>
        <dbReference type="EMBL" id="OUQ71653.1"/>
    </source>
</evidence>
<reference evidence="3" key="1">
    <citation type="submission" date="2017-04" db="EMBL/GenBank/DDBJ databases">
        <title>Function of individual gut microbiota members based on whole genome sequencing of pure cultures obtained from chicken caecum.</title>
        <authorList>
            <person name="Medvecky M."/>
            <person name="Cejkova D."/>
            <person name="Polansky O."/>
            <person name="Karasova D."/>
            <person name="Kubasova T."/>
            <person name="Cizek A."/>
            <person name="Rychlik I."/>
        </authorList>
    </citation>
    <scope>NUCLEOTIDE SEQUENCE [LARGE SCALE GENOMIC DNA]</scope>
    <source>
        <strain evidence="3">An109</strain>
    </source>
</reference>
<keyword evidence="1" id="KW-0472">Membrane</keyword>
<evidence type="ECO:0000313" key="3">
    <source>
        <dbReference type="Proteomes" id="UP000196036"/>
    </source>
</evidence>
<organism evidence="2 3">
    <name type="scientific">Bacteroides xylanisolvens</name>
    <dbReference type="NCBI Taxonomy" id="371601"/>
    <lineage>
        <taxon>Bacteria</taxon>
        <taxon>Pseudomonadati</taxon>
        <taxon>Bacteroidota</taxon>
        <taxon>Bacteroidia</taxon>
        <taxon>Bacteroidales</taxon>
        <taxon>Bacteroidaceae</taxon>
        <taxon>Bacteroides</taxon>
    </lineage>
</organism>
<dbReference type="Proteomes" id="UP000196036">
    <property type="component" value="Unassembled WGS sequence"/>
</dbReference>
<dbReference type="AlphaFoldDB" id="A0A1Y4VQM3"/>
<dbReference type="EMBL" id="NFLW01000009">
    <property type="protein sequence ID" value="OUQ71653.1"/>
    <property type="molecule type" value="Genomic_DNA"/>
</dbReference>
<proteinExistence type="predicted"/>
<name>A0A1Y4VQM3_9BACE</name>
<sequence length="81" mass="9646">MDNIPNPFILFPESRQFTGRLSPIAATKVGIYFLLFYTKSKKYFCLLKIIIKILVSAMFPKKYFRNTKKGKDEKKLKRYMK</sequence>
<gene>
    <name evidence="2" type="ORF">B5E52_06800</name>
</gene>